<evidence type="ECO:0000256" key="3">
    <source>
        <dbReference type="ARBA" id="ARBA00006405"/>
    </source>
</evidence>
<proteinExistence type="inferred from homology"/>
<dbReference type="AlphaFoldDB" id="A0A8H8CJP5"/>
<dbReference type="PANTHER" id="PTHR13266">
    <property type="entry name" value="PROTEASOME INHIBITOR"/>
    <property type="match status" value="1"/>
</dbReference>
<evidence type="ECO:0000256" key="10">
    <source>
        <dbReference type="ARBA" id="ARBA00024805"/>
    </source>
</evidence>
<dbReference type="GO" id="GO:0005783">
    <property type="term" value="C:endoplasmic reticulum"/>
    <property type="evidence" value="ECO:0007669"/>
    <property type="project" value="UniProtKB-SubCell"/>
</dbReference>
<evidence type="ECO:0000259" key="13">
    <source>
        <dbReference type="Pfam" id="PF11566"/>
    </source>
</evidence>
<dbReference type="Pfam" id="PF08577">
    <property type="entry name" value="PI31_Prot_C"/>
    <property type="match status" value="1"/>
</dbReference>
<dbReference type="GO" id="GO:0043161">
    <property type="term" value="P:proteasome-mediated ubiquitin-dependent protein catabolic process"/>
    <property type="evidence" value="ECO:0007669"/>
    <property type="project" value="InterPro"/>
</dbReference>
<comment type="function">
    <text evidence="10">Plays an important role in control of proteasome function. Inhibits the hydrolysis of protein and peptide substrates by the 20S proteasome. Also inhibits the activation of the proteasome by the proteasome regulatory proteins PA700 and PA28.</text>
</comment>
<feature type="compositionally biased region" description="Acidic residues" evidence="11">
    <location>
        <begin position="534"/>
        <end position="557"/>
    </location>
</feature>
<keyword evidence="6" id="KW-0597">Phosphoprotein</keyword>
<keyword evidence="9" id="KW-0007">Acetylation</keyword>
<feature type="region of interest" description="Disordered" evidence="11">
    <location>
        <begin position="289"/>
        <end position="331"/>
    </location>
</feature>
<dbReference type="PANTHER" id="PTHR13266:SF1">
    <property type="entry name" value="PROTEASOME INHIBITOR PI31 SUBUNIT"/>
    <property type="match status" value="1"/>
</dbReference>
<evidence type="ECO:0000259" key="12">
    <source>
        <dbReference type="Pfam" id="PF08577"/>
    </source>
</evidence>
<feature type="domain" description="PI31 proteasome regulator N-terminal" evidence="13">
    <location>
        <begin position="23"/>
        <end position="173"/>
    </location>
</feature>
<evidence type="ECO:0000313" key="14">
    <source>
        <dbReference type="EMBL" id="KAG5168977.1"/>
    </source>
</evidence>
<evidence type="ECO:0000256" key="2">
    <source>
        <dbReference type="ARBA" id="ARBA00004496"/>
    </source>
</evidence>
<dbReference type="InterPro" id="IPR021625">
    <property type="entry name" value="PI31_Prot_N"/>
</dbReference>
<dbReference type="GO" id="GO:0004866">
    <property type="term" value="F:endopeptidase inhibitor activity"/>
    <property type="evidence" value="ECO:0007669"/>
    <property type="project" value="InterPro"/>
</dbReference>
<dbReference type="Pfam" id="PF11566">
    <property type="entry name" value="PI31_Prot_N"/>
    <property type="match status" value="1"/>
</dbReference>
<keyword evidence="8" id="KW-0647">Proteasome</keyword>
<feature type="compositionally biased region" description="Pro residues" evidence="11">
    <location>
        <begin position="198"/>
        <end position="209"/>
    </location>
</feature>
<organism evidence="14">
    <name type="scientific">Psilocybe cubensis</name>
    <name type="common">Psychedelic mushroom</name>
    <name type="synonym">Stropharia cubensis</name>
    <dbReference type="NCBI Taxonomy" id="181762"/>
    <lineage>
        <taxon>Eukaryota</taxon>
        <taxon>Fungi</taxon>
        <taxon>Dikarya</taxon>
        <taxon>Basidiomycota</taxon>
        <taxon>Agaricomycotina</taxon>
        <taxon>Agaricomycetes</taxon>
        <taxon>Agaricomycetidae</taxon>
        <taxon>Agaricales</taxon>
        <taxon>Agaricineae</taxon>
        <taxon>Strophariaceae</taxon>
        <taxon>Psilocybe</taxon>
    </lineage>
</organism>
<feature type="region of interest" description="Disordered" evidence="11">
    <location>
        <begin position="429"/>
        <end position="449"/>
    </location>
</feature>
<name>A0A8H8CJP5_PSICU</name>
<evidence type="ECO:0000256" key="1">
    <source>
        <dbReference type="ARBA" id="ARBA00004240"/>
    </source>
</evidence>
<reference evidence="14" key="1">
    <citation type="submission" date="2021-02" db="EMBL/GenBank/DDBJ databases">
        <title>Psilocybe cubensis genome.</title>
        <authorList>
            <person name="Mckernan K.J."/>
            <person name="Crawford S."/>
            <person name="Trippe A."/>
            <person name="Kane L.T."/>
            <person name="Mclaughlin S."/>
        </authorList>
    </citation>
    <scope>NUCLEOTIDE SEQUENCE [LARGE SCALE GENOMIC DNA]</scope>
    <source>
        <strain evidence="14">MGC-MH-2018</strain>
    </source>
</reference>
<evidence type="ECO:0000256" key="9">
    <source>
        <dbReference type="ARBA" id="ARBA00022990"/>
    </source>
</evidence>
<dbReference type="Gene3D" id="3.40.1000.30">
    <property type="match status" value="1"/>
</dbReference>
<feature type="compositionally biased region" description="Pro residues" evidence="11">
    <location>
        <begin position="237"/>
        <end position="246"/>
    </location>
</feature>
<evidence type="ECO:0000256" key="4">
    <source>
        <dbReference type="ARBA" id="ARBA00022481"/>
    </source>
</evidence>
<keyword evidence="5" id="KW-0963">Cytoplasm</keyword>
<keyword evidence="4" id="KW-0488">Methylation</keyword>
<comment type="similarity">
    <text evidence="3">Belongs to the proteasome inhibitor PI31 family.</text>
</comment>
<accession>A0A8H8CJP5</accession>
<feature type="compositionally biased region" description="Gly residues" evidence="11">
    <location>
        <begin position="308"/>
        <end position="318"/>
    </location>
</feature>
<dbReference type="EMBL" id="JAFIQS010000005">
    <property type="protein sequence ID" value="KAG5168977.1"/>
    <property type="molecule type" value="Genomic_DNA"/>
</dbReference>
<evidence type="ECO:0000256" key="5">
    <source>
        <dbReference type="ARBA" id="ARBA00022490"/>
    </source>
</evidence>
<evidence type="ECO:0000256" key="8">
    <source>
        <dbReference type="ARBA" id="ARBA00022942"/>
    </source>
</evidence>
<gene>
    <name evidence="14" type="ORF">JR316_005533</name>
</gene>
<keyword evidence="7" id="KW-0256">Endoplasmic reticulum</keyword>
<evidence type="ECO:0000256" key="11">
    <source>
        <dbReference type="SAM" id="MobiDB-lite"/>
    </source>
</evidence>
<feature type="region of interest" description="Disordered" evidence="11">
    <location>
        <begin position="528"/>
        <end position="574"/>
    </location>
</feature>
<dbReference type="InterPro" id="IPR045128">
    <property type="entry name" value="PI31-like"/>
</dbReference>
<evidence type="ECO:0000256" key="6">
    <source>
        <dbReference type="ARBA" id="ARBA00022553"/>
    </source>
</evidence>
<dbReference type="GO" id="GO:0070628">
    <property type="term" value="F:proteasome binding"/>
    <property type="evidence" value="ECO:0007669"/>
    <property type="project" value="InterPro"/>
</dbReference>
<feature type="region of interest" description="Disordered" evidence="11">
    <location>
        <begin position="344"/>
        <end position="368"/>
    </location>
</feature>
<dbReference type="GO" id="GO:0000502">
    <property type="term" value="C:proteasome complex"/>
    <property type="evidence" value="ECO:0007669"/>
    <property type="project" value="UniProtKB-KW"/>
</dbReference>
<feature type="region of interest" description="Disordered" evidence="11">
    <location>
        <begin position="173"/>
        <end position="254"/>
    </location>
</feature>
<sequence>MPADILDPSAIISSLPTLLPPNSKSLTSPQDAIAALLHSALTALAFRLIAVDESSTGANLSSSVLPDHWNKSGPGNYTLKYRHDQSSLEFVVKLSKLGTRTLINAIALESDRVATLDICTNDFTSPSFYPYNLDAPDASPLVHGYISSNRVADLLSQLKLKIIQKLVPGLQKEGYTEETDSSAGSSSSANPPSRDPTAPRPRPESPPDAPGRYPYYPQSAIPRNPLEIGRRDLDPFPANPFAPPSLFPQHGGDGMFVGPEHPIFGIGRGDNSPLRGPWGGDGYLPPMGAPPGARFDPVGPGFPNRGPGPFGGPFSGSGRGRRPENPDNDEFMPPGMGDMFMTPSSPTTPVRRKNPVLPGFRAPPRPNQRPIAQMTVRELQDRHNFNAKLLASPEASTSTYAQRVLAEQSEVESRLLELNGMDVINSGLRRTRIGDEGPAGDSSREPTSRTLAAKQKALSQFVSNTHNSSSHVGSLSMQEAIQLEQQAHLQDKERQERIAEKRRRLGYPVEGEVLTRQEREARVWAYFNHKPTESDMEDDDDDEDDEDPASWFEDDQDDGRKGQDIVEPDMEDLSDIIRIDENKLRYGSFYEPRDDGD</sequence>
<evidence type="ECO:0008006" key="15">
    <source>
        <dbReference type="Google" id="ProtNLM"/>
    </source>
</evidence>
<comment type="caution">
    <text evidence="14">The sequence shown here is derived from an EMBL/GenBank/DDBJ whole genome shotgun (WGS) entry which is preliminary data.</text>
</comment>
<protein>
    <recommendedName>
        <fullName evidence="15">Proteasome inhibitor PI31 subunit</fullName>
    </recommendedName>
</protein>
<feature type="compositionally biased region" description="Low complexity" evidence="11">
    <location>
        <begin position="181"/>
        <end position="196"/>
    </location>
</feature>
<comment type="subcellular location">
    <subcellularLocation>
        <location evidence="2">Cytoplasm</location>
    </subcellularLocation>
    <subcellularLocation>
        <location evidence="1">Endoplasmic reticulum</location>
    </subcellularLocation>
</comment>
<evidence type="ECO:0000256" key="7">
    <source>
        <dbReference type="ARBA" id="ARBA00022824"/>
    </source>
</evidence>
<dbReference type="InterPro" id="IPR013886">
    <property type="entry name" value="PI31_Prot_C"/>
</dbReference>
<feature type="domain" description="PI31 proteasome regulator C-terminal" evidence="12">
    <location>
        <begin position="228"/>
        <end position="300"/>
    </location>
</feature>